<feature type="domain" description="CAAX prenyl protease 2/Lysostaphin resistance protein A-like" evidence="2">
    <location>
        <begin position="129"/>
        <end position="219"/>
    </location>
</feature>
<feature type="transmembrane region" description="Helical" evidence="1">
    <location>
        <begin position="12"/>
        <end position="33"/>
    </location>
</feature>
<evidence type="ECO:0000313" key="4">
    <source>
        <dbReference type="Proteomes" id="UP000032361"/>
    </source>
</evidence>
<dbReference type="PANTHER" id="PTHR39430">
    <property type="entry name" value="MEMBRANE-ASSOCIATED PROTEASE-RELATED"/>
    <property type="match status" value="1"/>
</dbReference>
<feature type="transmembrane region" description="Helical" evidence="1">
    <location>
        <begin position="53"/>
        <end position="71"/>
    </location>
</feature>
<evidence type="ECO:0000256" key="1">
    <source>
        <dbReference type="SAM" id="Phobius"/>
    </source>
</evidence>
<name>A0A0D7W8A6_9FLAO</name>
<sequence>MNNNHKGWQRVLLILIPYFIIVSIFQLIGYLLAGFHIKDIAAGQYNPNTYQQMIITLCGLFGTLIVVWIFLKFLDKETFLQIGLNLKNRLKDLIVGLFLGSLIMILAYFLLITLNEIVFIKTLFKFKELLYSTVIFSAVAIAEEVLFRGYILKNLMISFNKYFALLLSSLLFSLFHGANQNIDAFALLNLLFAGILLGISYIHTKNLWFPIAFHLSWNLSQTLVGFNVSGKDFYSIINFEILKNNTINGGNFGFEGSFFALITMIILIVIIDVYYRRKSALNKNI</sequence>
<feature type="transmembrane region" description="Helical" evidence="1">
    <location>
        <begin position="257"/>
        <end position="275"/>
    </location>
</feature>
<comment type="caution">
    <text evidence="3">The sequence shown here is derived from an EMBL/GenBank/DDBJ whole genome shotgun (WGS) entry which is preliminary data.</text>
</comment>
<proteinExistence type="predicted"/>
<dbReference type="PANTHER" id="PTHR39430:SF1">
    <property type="entry name" value="PROTEASE"/>
    <property type="match status" value="1"/>
</dbReference>
<dbReference type="STRING" id="1382798.PK35_04815"/>
<dbReference type="InterPro" id="IPR003675">
    <property type="entry name" value="Rce1/LyrA-like_dom"/>
</dbReference>
<keyword evidence="1" id="KW-1133">Transmembrane helix</keyword>
<organism evidence="3 4">
    <name type="scientific">Neotamlana nanhaiensis</name>
    <dbReference type="NCBI Taxonomy" id="1382798"/>
    <lineage>
        <taxon>Bacteria</taxon>
        <taxon>Pseudomonadati</taxon>
        <taxon>Bacteroidota</taxon>
        <taxon>Flavobacteriia</taxon>
        <taxon>Flavobacteriales</taxon>
        <taxon>Flavobacteriaceae</taxon>
        <taxon>Neotamlana</taxon>
    </lineage>
</organism>
<dbReference type="GO" id="GO:0004175">
    <property type="term" value="F:endopeptidase activity"/>
    <property type="evidence" value="ECO:0007669"/>
    <property type="project" value="UniProtKB-ARBA"/>
</dbReference>
<dbReference type="EMBL" id="JTDV01000002">
    <property type="protein sequence ID" value="KJD34057.1"/>
    <property type="molecule type" value="Genomic_DNA"/>
</dbReference>
<dbReference type="PATRIC" id="fig|1382798.3.peg.2140"/>
<feature type="transmembrane region" description="Helical" evidence="1">
    <location>
        <begin position="129"/>
        <end position="147"/>
    </location>
</feature>
<evidence type="ECO:0000313" key="3">
    <source>
        <dbReference type="EMBL" id="KJD34057.1"/>
    </source>
</evidence>
<keyword evidence="4" id="KW-1185">Reference proteome</keyword>
<dbReference type="OrthoDB" id="324900at2"/>
<dbReference type="RefSeq" id="WP_044625547.1">
    <property type="nucleotide sequence ID" value="NZ_JTDV01000002.1"/>
</dbReference>
<feature type="transmembrane region" description="Helical" evidence="1">
    <location>
        <begin position="92"/>
        <end position="114"/>
    </location>
</feature>
<dbReference type="AlphaFoldDB" id="A0A0D7W8A6"/>
<reference evidence="3 4" key="1">
    <citation type="journal article" date="2015" name="Antonie Van Leeuwenhoek">
        <title>Tamlana nanhaiensis sp. nov., isolated from surface seawater collected from the South China Sea.</title>
        <authorList>
            <person name="Liu X."/>
            <person name="Lai Q."/>
            <person name="Du Y."/>
            <person name="Li G."/>
            <person name="Sun F."/>
            <person name="Shao Z."/>
        </authorList>
    </citation>
    <scope>NUCLEOTIDE SEQUENCE [LARGE SCALE GENOMIC DNA]</scope>
    <source>
        <strain evidence="3 4">FHC16</strain>
    </source>
</reference>
<evidence type="ECO:0000259" key="2">
    <source>
        <dbReference type="Pfam" id="PF02517"/>
    </source>
</evidence>
<gene>
    <name evidence="3" type="ORF">PK35_04815</name>
</gene>
<protein>
    <submittedName>
        <fullName evidence="3">Peptidase</fullName>
    </submittedName>
</protein>
<dbReference type="Pfam" id="PF02517">
    <property type="entry name" value="Rce1-like"/>
    <property type="match status" value="1"/>
</dbReference>
<keyword evidence="1" id="KW-0472">Membrane</keyword>
<dbReference type="Proteomes" id="UP000032361">
    <property type="component" value="Unassembled WGS sequence"/>
</dbReference>
<keyword evidence="1" id="KW-0812">Transmembrane</keyword>
<dbReference type="GO" id="GO:0080120">
    <property type="term" value="P:CAAX-box protein maturation"/>
    <property type="evidence" value="ECO:0007669"/>
    <property type="project" value="UniProtKB-ARBA"/>
</dbReference>
<feature type="transmembrane region" description="Helical" evidence="1">
    <location>
        <begin position="184"/>
        <end position="203"/>
    </location>
</feature>
<accession>A0A0D7W8A6</accession>